<protein>
    <submittedName>
        <fullName evidence="1">Uncharacterized protein</fullName>
    </submittedName>
</protein>
<dbReference type="Proteomes" id="UP000001132">
    <property type="component" value="Segment"/>
</dbReference>
<evidence type="ECO:0000313" key="2">
    <source>
        <dbReference type="Proteomes" id="UP000001132"/>
    </source>
</evidence>
<sequence length="59" mass="7097">MSWIKRAIKRPGSFRAKAKKRGLSTKEFARKVLKNPHRYDKRTVRQARLALTLMRMRKK</sequence>
<dbReference type="EMBL" id="EU100883">
    <property type="protein sequence ID" value="ABU96944.1"/>
    <property type="molecule type" value="Genomic_DNA"/>
</dbReference>
<dbReference type="KEGG" id="vg:5600491"/>
<reference evidence="1 2" key="1">
    <citation type="journal article" date="2008" name="J. Mol. Biol.">
        <title>Genome comparison and proteomic characterization of Thermus thermophilus bacteriophages P23-45 and P74-26: siphoviruses with triplex-forming sequences and the longest known tails.</title>
        <authorList>
            <person name="Minakhin L."/>
            <person name="Goel M."/>
            <person name="Berdygulova Z."/>
            <person name="Ramanculov E."/>
            <person name="Florens L."/>
            <person name="Glazko G."/>
            <person name="Karamychev V.N."/>
            <person name="Slesarev A.I."/>
            <person name="Kozyavkin S.A."/>
            <person name="Khromov I."/>
            <person name="Ackermann H.W."/>
            <person name="Washburn M."/>
            <person name="Mushegian A."/>
            <person name="Severinov K."/>
        </authorList>
    </citation>
    <scope>NUCLEOTIDE SEQUENCE</scope>
</reference>
<proteinExistence type="predicted"/>
<organism evidence="1 2">
    <name type="scientific">Thermus virus P23-45</name>
    <name type="common">Thermus thermophilus phage P23-45</name>
    <dbReference type="NCBI Taxonomy" id="2914006"/>
    <lineage>
        <taxon>Viruses</taxon>
        <taxon>Duplodnaviria</taxon>
        <taxon>Heunggongvirae</taxon>
        <taxon>Uroviricota</taxon>
        <taxon>Caudoviricetes</taxon>
        <taxon>Oshimavirus</taxon>
        <taxon>Oshimavirus P2345</taxon>
    </lineage>
</organism>
<organismHost>
    <name type="scientific">Thermus thermophilus</name>
    <dbReference type="NCBI Taxonomy" id="274"/>
</organismHost>
<accession>A7XXE8</accession>
<gene>
    <name evidence="1" type="ORF">P23p111</name>
</gene>
<dbReference type="GeneID" id="5600491"/>
<keyword evidence="2" id="KW-1185">Reference proteome</keyword>
<name>A7XXE8_BP234</name>
<dbReference type="RefSeq" id="YP_001467964.1">
    <property type="nucleotide sequence ID" value="NC_009803.1"/>
</dbReference>
<evidence type="ECO:0000313" key="1">
    <source>
        <dbReference type="EMBL" id="ABU96944.1"/>
    </source>
</evidence>